<dbReference type="Proteomes" id="UP000006512">
    <property type="component" value="Unassembled WGS sequence"/>
</dbReference>
<dbReference type="GO" id="GO:0051075">
    <property type="term" value="F:S-adenosylmethionine:tRNA ribosyltransferase-isomerase activity"/>
    <property type="evidence" value="ECO:0007669"/>
    <property type="project" value="UniProtKB-EC"/>
</dbReference>
<evidence type="ECO:0000256" key="3">
    <source>
        <dbReference type="ARBA" id="ARBA00022691"/>
    </source>
</evidence>
<dbReference type="OrthoDB" id="9805933at2"/>
<dbReference type="InterPro" id="IPR003699">
    <property type="entry name" value="QueA"/>
</dbReference>
<proteinExistence type="inferred from homology"/>
<reference evidence="7" key="1">
    <citation type="submission" date="2011-03" db="EMBL/GenBank/DDBJ databases">
        <title>Draft genome sequence of Brevundimonas diminuta.</title>
        <authorList>
            <person name="Brown P.J.B."/>
            <person name="Buechlein A."/>
            <person name="Hemmerich C."/>
            <person name="Brun Y.V."/>
        </authorList>
    </citation>
    <scope>NUCLEOTIDE SEQUENCE [LARGE SCALE GENOMIC DNA]</scope>
    <source>
        <strain evidence="7">C19</strain>
    </source>
</reference>
<dbReference type="Pfam" id="PF02547">
    <property type="entry name" value="Queuosine_synth"/>
    <property type="match status" value="1"/>
</dbReference>
<dbReference type="RefSeq" id="WP_006274531.1">
    <property type="nucleotide sequence ID" value="NZ_GL883079.1"/>
</dbReference>
<dbReference type="InterPro" id="IPR036100">
    <property type="entry name" value="QueA_sf"/>
</dbReference>
<sequence>MLVSDFDFDLPDDLIALRPAEPRESARLLRIDAQGGLTDARVGDIAAFLKSGDLLVVNDTKVLPAQLHGIRRRDGADVAIEATLIKATGATQWQAFLKPGRKVRIGDDLHFGSDIKLQATVAAKAEDGRYTLDFHHTPEVLVERLHVIGAMPLPPYIRSKRREDDQDKRDYQTVFANEEGSVAAPTAGLHFTSQLLEVLQSQGVGIERITLHVGAGTFLPMKVEDTRDHIMHAELGVISAESAARINAARIAGGRIVCVGTTSLRLLESACDPQGTIHAFASETAIFITPGVVVRSCDLVLTNFHLPKSTLFMLVSALAGTDTMKAAYRHAIETGYRFFSYGDACLIDNISKNQET</sequence>
<comment type="subcellular location">
    <subcellularLocation>
        <location evidence="5">Cytoplasm</location>
    </subcellularLocation>
</comment>
<comment type="similarity">
    <text evidence="5">Belongs to the QueA family.</text>
</comment>
<dbReference type="HAMAP" id="MF_00113">
    <property type="entry name" value="QueA"/>
    <property type="match status" value="1"/>
</dbReference>
<dbReference type="PANTHER" id="PTHR30307:SF0">
    <property type="entry name" value="S-ADENOSYLMETHIONINE:TRNA RIBOSYLTRANSFERASE-ISOMERASE"/>
    <property type="match status" value="1"/>
</dbReference>
<comment type="catalytic activity">
    <reaction evidence="5">
        <text>7-aminomethyl-7-carbaguanosine(34) in tRNA + S-adenosyl-L-methionine = epoxyqueuosine(34) in tRNA + adenine + L-methionine + 2 H(+)</text>
        <dbReference type="Rhea" id="RHEA:32155"/>
        <dbReference type="Rhea" id="RHEA-COMP:10342"/>
        <dbReference type="Rhea" id="RHEA-COMP:18582"/>
        <dbReference type="ChEBI" id="CHEBI:15378"/>
        <dbReference type="ChEBI" id="CHEBI:16708"/>
        <dbReference type="ChEBI" id="CHEBI:57844"/>
        <dbReference type="ChEBI" id="CHEBI:59789"/>
        <dbReference type="ChEBI" id="CHEBI:82833"/>
        <dbReference type="ChEBI" id="CHEBI:194443"/>
        <dbReference type="EC" id="2.4.99.17"/>
    </reaction>
</comment>
<comment type="subunit">
    <text evidence="5">Monomer.</text>
</comment>
<evidence type="ECO:0000256" key="2">
    <source>
        <dbReference type="ARBA" id="ARBA00022679"/>
    </source>
</evidence>
<dbReference type="Gene3D" id="2.40.10.240">
    <property type="entry name" value="QueA-like"/>
    <property type="match status" value="1"/>
</dbReference>
<evidence type="ECO:0000256" key="1">
    <source>
        <dbReference type="ARBA" id="ARBA00022490"/>
    </source>
</evidence>
<evidence type="ECO:0000256" key="4">
    <source>
        <dbReference type="ARBA" id="ARBA00022785"/>
    </source>
</evidence>
<dbReference type="EC" id="2.4.99.17" evidence="5"/>
<dbReference type="NCBIfam" id="TIGR00113">
    <property type="entry name" value="queA"/>
    <property type="match status" value="1"/>
</dbReference>
<dbReference type="InterPro" id="IPR042118">
    <property type="entry name" value="QueA_dom1"/>
</dbReference>
<gene>
    <name evidence="5 6" type="primary">queA</name>
    <name evidence="6" type="ORF">ABI_37490</name>
</gene>
<keyword evidence="1 5" id="KW-0963">Cytoplasm</keyword>
<evidence type="ECO:0000256" key="5">
    <source>
        <dbReference type="HAMAP-Rule" id="MF_00113"/>
    </source>
</evidence>
<evidence type="ECO:0000313" key="6">
    <source>
        <dbReference type="EMBL" id="EGF90717.1"/>
    </source>
</evidence>
<dbReference type="HOGENOM" id="CLU_039110_1_1_5"/>
<protein>
    <recommendedName>
        <fullName evidence="5">S-adenosylmethionine:tRNA ribosyltransferase-isomerase</fullName>
        <ecNumber evidence="5">2.4.99.17</ecNumber>
    </recommendedName>
    <alternativeName>
        <fullName evidence="5">Queuosine biosynthesis protein QueA</fullName>
    </alternativeName>
</protein>
<accession>F4QR80</accession>
<organism evidence="6 7">
    <name type="scientific">Asticcacaulis biprosthecium C19</name>
    <dbReference type="NCBI Taxonomy" id="715226"/>
    <lineage>
        <taxon>Bacteria</taxon>
        <taxon>Pseudomonadati</taxon>
        <taxon>Pseudomonadota</taxon>
        <taxon>Alphaproteobacteria</taxon>
        <taxon>Caulobacterales</taxon>
        <taxon>Caulobacteraceae</taxon>
        <taxon>Asticcacaulis</taxon>
    </lineage>
</organism>
<evidence type="ECO:0000313" key="7">
    <source>
        <dbReference type="Proteomes" id="UP000006512"/>
    </source>
</evidence>
<comment type="function">
    <text evidence="5">Transfers and isomerizes the ribose moiety from AdoMet to the 7-aminomethyl group of 7-deazaguanine (preQ1-tRNA) to give epoxyqueuosine (oQ-tRNA).</text>
</comment>
<dbReference type="InterPro" id="IPR042119">
    <property type="entry name" value="QueA_dom2"/>
</dbReference>
<dbReference type="SUPFAM" id="SSF111337">
    <property type="entry name" value="QueA-like"/>
    <property type="match status" value="1"/>
</dbReference>
<dbReference type="STRING" id="715226.ABI_37490"/>
<comment type="pathway">
    <text evidence="5">tRNA modification; tRNA-queuosine biosynthesis.</text>
</comment>
<dbReference type="GO" id="GO:0005737">
    <property type="term" value="C:cytoplasm"/>
    <property type="evidence" value="ECO:0007669"/>
    <property type="project" value="UniProtKB-SubCell"/>
</dbReference>
<dbReference type="GO" id="GO:0008616">
    <property type="term" value="P:tRNA queuosine(34) biosynthetic process"/>
    <property type="evidence" value="ECO:0007669"/>
    <property type="project" value="UniProtKB-UniRule"/>
</dbReference>
<keyword evidence="6" id="KW-0413">Isomerase</keyword>
<keyword evidence="7" id="KW-1185">Reference proteome</keyword>
<dbReference type="AlphaFoldDB" id="F4QR80"/>
<name>F4QR80_9CAUL</name>
<dbReference type="EMBL" id="GL883079">
    <property type="protein sequence ID" value="EGF90717.1"/>
    <property type="molecule type" value="Genomic_DNA"/>
</dbReference>
<dbReference type="eggNOG" id="COG0809">
    <property type="taxonomic scope" value="Bacteria"/>
</dbReference>
<dbReference type="UniPathway" id="UPA00392"/>
<dbReference type="NCBIfam" id="NF001140">
    <property type="entry name" value="PRK00147.1"/>
    <property type="match status" value="1"/>
</dbReference>
<dbReference type="FunFam" id="2.40.10.240:FF:000002">
    <property type="entry name" value="S-adenosylmethionine:tRNA ribosyltransferase-isomerase"/>
    <property type="match status" value="1"/>
</dbReference>
<dbReference type="Gene3D" id="3.40.1780.10">
    <property type="entry name" value="QueA-like"/>
    <property type="match status" value="1"/>
</dbReference>
<keyword evidence="2 5" id="KW-0808">Transferase</keyword>
<dbReference type="PANTHER" id="PTHR30307">
    <property type="entry name" value="S-ADENOSYLMETHIONINE:TRNA RIBOSYLTRANSFERASE-ISOMERASE"/>
    <property type="match status" value="1"/>
</dbReference>
<keyword evidence="3 5" id="KW-0949">S-adenosyl-L-methionine</keyword>
<keyword evidence="4 5" id="KW-0671">Queuosine biosynthesis</keyword>